<keyword evidence="2" id="KW-1185">Reference proteome</keyword>
<proteinExistence type="predicted"/>
<dbReference type="OrthoDB" id="4273314at2759"/>
<gene>
    <name evidence="1" type="ORF">N7456_010495</name>
</gene>
<dbReference type="AlphaFoldDB" id="A0A9W9K692"/>
<comment type="caution">
    <text evidence="1">The sequence shown here is derived from an EMBL/GenBank/DDBJ whole genome shotgun (WGS) entry which is preliminary data.</text>
</comment>
<protein>
    <submittedName>
        <fullName evidence="1">Uncharacterized protein</fullName>
    </submittedName>
</protein>
<name>A0A9W9K692_9EURO</name>
<reference evidence="1" key="1">
    <citation type="submission" date="2022-11" db="EMBL/GenBank/DDBJ databases">
        <authorList>
            <person name="Petersen C."/>
        </authorList>
    </citation>
    <scope>NUCLEOTIDE SEQUENCE</scope>
    <source>
        <strain evidence="1">IBT 30069</strain>
    </source>
</reference>
<evidence type="ECO:0000313" key="2">
    <source>
        <dbReference type="Proteomes" id="UP001149165"/>
    </source>
</evidence>
<dbReference type="Proteomes" id="UP001149165">
    <property type="component" value="Unassembled WGS sequence"/>
</dbReference>
<accession>A0A9W9K692</accession>
<dbReference type="EMBL" id="JAPQKH010000006">
    <property type="protein sequence ID" value="KAJ5094634.1"/>
    <property type="molecule type" value="Genomic_DNA"/>
</dbReference>
<sequence>MLAAAMSAFYKKAQVSEEVSDFPDARRILVDLLHRWSTNLKDEEDDCVYDISEILGDLAARFDVIKMVAYEEGADPGRCYGLKCDMIRGTLQLVSKRLSDDQDERFLTAEVLSMLANHVGRLSLNGYDAEDVFAYRMDTLVENMEKRLRRDRQKGVESDESLVLCRRLCVVLPSCYCLQCGRRTVKMED</sequence>
<reference evidence="1" key="2">
    <citation type="journal article" date="2023" name="IMA Fungus">
        <title>Comparative genomic study of the Penicillium genus elucidates a diverse pangenome and 15 lateral gene transfer events.</title>
        <authorList>
            <person name="Petersen C."/>
            <person name="Sorensen T."/>
            <person name="Nielsen M.R."/>
            <person name="Sondergaard T.E."/>
            <person name="Sorensen J.L."/>
            <person name="Fitzpatrick D.A."/>
            <person name="Frisvad J.C."/>
            <person name="Nielsen K.L."/>
        </authorList>
    </citation>
    <scope>NUCLEOTIDE SEQUENCE</scope>
    <source>
        <strain evidence="1">IBT 30069</strain>
    </source>
</reference>
<evidence type="ECO:0000313" key="1">
    <source>
        <dbReference type="EMBL" id="KAJ5094634.1"/>
    </source>
</evidence>
<organism evidence="1 2">
    <name type="scientific">Penicillium angulare</name>
    <dbReference type="NCBI Taxonomy" id="116970"/>
    <lineage>
        <taxon>Eukaryota</taxon>
        <taxon>Fungi</taxon>
        <taxon>Dikarya</taxon>
        <taxon>Ascomycota</taxon>
        <taxon>Pezizomycotina</taxon>
        <taxon>Eurotiomycetes</taxon>
        <taxon>Eurotiomycetidae</taxon>
        <taxon>Eurotiales</taxon>
        <taxon>Aspergillaceae</taxon>
        <taxon>Penicillium</taxon>
    </lineage>
</organism>